<comment type="caution">
    <text evidence="5">The sequence shown here is derived from an EMBL/GenBank/DDBJ whole genome shotgun (WGS) entry which is preliminary data.</text>
</comment>
<protein>
    <submittedName>
        <fullName evidence="5">LacI family transcriptional regulator</fullName>
    </submittedName>
</protein>
<evidence type="ECO:0000259" key="4">
    <source>
        <dbReference type="PROSITE" id="PS50932"/>
    </source>
</evidence>
<evidence type="ECO:0000256" key="2">
    <source>
        <dbReference type="ARBA" id="ARBA00023125"/>
    </source>
</evidence>
<keyword evidence="3" id="KW-0804">Transcription</keyword>
<dbReference type="RefSeq" id="WP_216471112.1">
    <property type="nucleotide sequence ID" value="NZ_JAHLQI010000008.1"/>
</dbReference>
<proteinExistence type="predicted"/>
<dbReference type="Pfam" id="PF13377">
    <property type="entry name" value="Peripla_BP_3"/>
    <property type="match status" value="1"/>
</dbReference>
<dbReference type="PANTHER" id="PTHR30146:SF109">
    <property type="entry name" value="HTH-TYPE TRANSCRIPTIONAL REGULATOR GALS"/>
    <property type="match status" value="1"/>
</dbReference>
<evidence type="ECO:0000313" key="5">
    <source>
        <dbReference type="EMBL" id="MBU5491398.1"/>
    </source>
</evidence>
<evidence type="ECO:0000256" key="3">
    <source>
        <dbReference type="ARBA" id="ARBA00023163"/>
    </source>
</evidence>
<dbReference type="InterPro" id="IPR046335">
    <property type="entry name" value="LacI/GalR-like_sensor"/>
</dbReference>
<dbReference type="EMBL" id="JAHLQI010000008">
    <property type="protein sequence ID" value="MBU5491398.1"/>
    <property type="molecule type" value="Genomic_DNA"/>
</dbReference>
<evidence type="ECO:0000313" key="6">
    <source>
        <dbReference type="Proteomes" id="UP000783588"/>
    </source>
</evidence>
<dbReference type="Pfam" id="PF00356">
    <property type="entry name" value="LacI"/>
    <property type="match status" value="1"/>
</dbReference>
<dbReference type="PROSITE" id="PS50932">
    <property type="entry name" value="HTH_LACI_2"/>
    <property type="match status" value="1"/>
</dbReference>
<dbReference type="Proteomes" id="UP000783588">
    <property type="component" value="Unassembled WGS sequence"/>
</dbReference>
<accession>A0ABS6EV45</accession>
<keyword evidence="1" id="KW-0805">Transcription regulation</keyword>
<keyword evidence="2" id="KW-0238">DNA-binding</keyword>
<dbReference type="CDD" id="cd01392">
    <property type="entry name" value="HTH_LacI"/>
    <property type="match status" value="1"/>
</dbReference>
<gene>
    <name evidence="5" type="ORF">KQI75_12385</name>
</gene>
<reference evidence="5 6" key="1">
    <citation type="submission" date="2021-06" db="EMBL/GenBank/DDBJ databases">
        <authorList>
            <person name="Sun Q."/>
            <person name="Li D."/>
        </authorList>
    </citation>
    <scope>NUCLEOTIDE SEQUENCE [LARGE SCALE GENOMIC DNA]</scope>
    <source>
        <strain evidence="5 6">MSJd-7</strain>
    </source>
</reference>
<organism evidence="5 6">
    <name type="scientific">Butyricicoccus intestinisimiae</name>
    <dbReference type="NCBI Taxonomy" id="2841509"/>
    <lineage>
        <taxon>Bacteria</taxon>
        <taxon>Bacillati</taxon>
        <taxon>Bacillota</taxon>
        <taxon>Clostridia</taxon>
        <taxon>Eubacteriales</taxon>
        <taxon>Butyricicoccaceae</taxon>
        <taxon>Butyricicoccus</taxon>
    </lineage>
</organism>
<dbReference type="SMART" id="SM00354">
    <property type="entry name" value="HTH_LACI"/>
    <property type="match status" value="1"/>
</dbReference>
<name>A0ABS6EV45_9FIRM</name>
<dbReference type="PANTHER" id="PTHR30146">
    <property type="entry name" value="LACI-RELATED TRANSCRIPTIONAL REPRESSOR"/>
    <property type="match status" value="1"/>
</dbReference>
<keyword evidence="6" id="KW-1185">Reference proteome</keyword>
<feature type="domain" description="HTH lacI-type" evidence="4">
    <location>
        <begin position="6"/>
        <end position="60"/>
    </location>
</feature>
<dbReference type="InterPro" id="IPR000843">
    <property type="entry name" value="HTH_LacI"/>
</dbReference>
<sequence>MNTIKITLKQIAARCGVSTNTVSLALRGMSGISEKTRKRIESAAYEMGYFEQKNAAAGKQNLVLIASRRHLQDSYFYMRFYQMVAGCALKHGYNLIVLDEKSMHQDPYAFAGQIADNSARGILLLGDMMEESVKKVCMCGLPVVSIGTHYPGLSIDTVMEDNDAVSRLAMQHLAAAGCRSVSFVGQPDYSTAFSQRYFSYLAAASQLPVETPDDMLIGRPDQEMNELIAELTQRIGARETLPDAFYCANDYIAIMLIRALTTQGISIPEQVSIIGVDNNPVSALVSPQLCSLDIQCGKQAHYALHRMTELLHDKTSEPVRLLIQPRLIPGASVQHA</sequence>
<evidence type="ECO:0000256" key="1">
    <source>
        <dbReference type="ARBA" id="ARBA00023015"/>
    </source>
</evidence>